<comment type="caution">
    <text evidence="2">The sequence shown here is derived from an EMBL/GenBank/DDBJ whole genome shotgun (WGS) entry which is preliminary data.</text>
</comment>
<protein>
    <submittedName>
        <fullName evidence="2">Uncharacterized protein</fullName>
    </submittedName>
</protein>
<dbReference type="Proteomes" id="UP000320762">
    <property type="component" value="Unassembled WGS sequence"/>
</dbReference>
<evidence type="ECO:0000313" key="2">
    <source>
        <dbReference type="EMBL" id="TRM63208.1"/>
    </source>
</evidence>
<gene>
    <name evidence="2" type="ORF">BD626DRAFT_495882</name>
</gene>
<dbReference type="EMBL" id="VDMD01000010">
    <property type="protein sequence ID" value="TRM63208.1"/>
    <property type="molecule type" value="Genomic_DNA"/>
</dbReference>
<reference evidence="2 3" key="1">
    <citation type="journal article" date="2019" name="New Phytol.">
        <title>Comparative genomics reveals unique wood-decay strategies and fruiting body development in the Schizophyllaceae.</title>
        <authorList>
            <person name="Almasi E."/>
            <person name="Sahu N."/>
            <person name="Krizsan K."/>
            <person name="Balint B."/>
            <person name="Kovacs G.M."/>
            <person name="Kiss B."/>
            <person name="Cseklye J."/>
            <person name="Drula E."/>
            <person name="Henrissat B."/>
            <person name="Nagy I."/>
            <person name="Chovatia M."/>
            <person name="Adam C."/>
            <person name="LaButti K."/>
            <person name="Lipzen A."/>
            <person name="Riley R."/>
            <person name="Grigoriev I.V."/>
            <person name="Nagy L.G."/>
        </authorList>
    </citation>
    <scope>NUCLEOTIDE SEQUENCE [LARGE SCALE GENOMIC DNA]</scope>
    <source>
        <strain evidence="2 3">NL-1724</strain>
    </source>
</reference>
<feature type="region of interest" description="Disordered" evidence="1">
    <location>
        <begin position="55"/>
        <end position="77"/>
    </location>
</feature>
<evidence type="ECO:0000313" key="3">
    <source>
        <dbReference type="Proteomes" id="UP000320762"/>
    </source>
</evidence>
<name>A0A550CEI1_9AGAR</name>
<accession>A0A550CEI1</accession>
<feature type="compositionally biased region" description="Low complexity" evidence="1">
    <location>
        <begin position="58"/>
        <end position="77"/>
    </location>
</feature>
<proteinExistence type="predicted"/>
<dbReference type="AlphaFoldDB" id="A0A550CEI1"/>
<sequence length="77" mass="8350">MPCLRSRLRCALVFPGMWPSPLCLLGLLLSGLTQGKGLKMISLWYVRTCMVRTRHASAGRSASSAGPRALRSRSTGC</sequence>
<evidence type="ECO:0000256" key="1">
    <source>
        <dbReference type="SAM" id="MobiDB-lite"/>
    </source>
</evidence>
<organism evidence="2 3">
    <name type="scientific">Schizophyllum amplum</name>
    <dbReference type="NCBI Taxonomy" id="97359"/>
    <lineage>
        <taxon>Eukaryota</taxon>
        <taxon>Fungi</taxon>
        <taxon>Dikarya</taxon>
        <taxon>Basidiomycota</taxon>
        <taxon>Agaricomycotina</taxon>
        <taxon>Agaricomycetes</taxon>
        <taxon>Agaricomycetidae</taxon>
        <taxon>Agaricales</taxon>
        <taxon>Schizophyllaceae</taxon>
        <taxon>Schizophyllum</taxon>
    </lineage>
</organism>
<keyword evidence="3" id="KW-1185">Reference proteome</keyword>